<accession>A0A7V3V009</accession>
<dbReference type="PIRSF" id="PIRSF006593">
    <property type="entry name" value="UCP006593"/>
    <property type="match status" value="1"/>
</dbReference>
<evidence type="ECO:0000259" key="1">
    <source>
        <dbReference type="Pfam" id="PF01937"/>
    </source>
</evidence>
<dbReference type="InterPro" id="IPR002791">
    <property type="entry name" value="ARMT1-like_metal-bd"/>
</dbReference>
<dbReference type="Gene3D" id="3.40.50.10880">
    <property type="entry name" value="Uncharacterised protein PF01937, DUF89, domain 3"/>
    <property type="match status" value="1"/>
</dbReference>
<dbReference type="InterPro" id="IPR014444">
    <property type="entry name" value="PH1575-like"/>
</dbReference>
<dbReference type="AlphaFoldDB" id="A0A7V3V009"/>
<protein>
    <submittedName>
        <fullName evidence="2">DUF89 family protein</fullName>
    </submittedName>
</protein>
<gene>
    <name evidence="2" type="ORF">ENX16_03890</name>
</gene>
<proteinExistence type="predicted"/>
<reference evidence="2" key="1">
    <citation type="journal article" date="2020" name="mSystems">
        <title>Genome- and Community-Level Interaction Insights into Carbon Utilization and Element Cycling Functions of Hydrothermarchaeota in Hydrothermal Sediment.</title>
        <authorList>
            <person name="Zhou Z."/>
            <person name="Liu Y."/>
            <person name="Xu W."/>
            <person name="Pan J."/>
            <person name="Luo Z.H."/>
            <person name="Li M."/>
        </authorList>
    </citation>
    <scope>NUCLEOTIDE SEQUENCE [LARGE SCALE GENOMIC DNA]</scope>
    <source>
        <strain evidence="2">SpSt-914</strain>
    </source>
</reference>
<comment type="caution">
    <text evidence="2">The sequence shown here is derived from an EMBL/GenBank/DDBJ whole genome shotgun (WGS) entry which is preliminary data.</text>
</comment>
<dbReference type="InterPro" id="IPR036075">
    <property type="entry name" value="ARMT-1-like_metal-bd_sf"/>
</dbReference>
<feature type="domain" description="Damage-control phosphatase ARMT1-like metal-binding" evidence="1">
    <location>
        <begin position="6"/>
        <end position="275"/>
    </location>
</feature>
<dbReference type="SUPFAM" id="SSF111321">
    <property type="entry name" value="AF1104-like"/>
    <property type="match status" value="1"/>
</dbReference>
<name>A0A7V3V009_UNCW3</name>
<dbReference type="Pfam" id="PF01937">
    <property type="entry name" value="ARMT1-like_dom"/>
    <property type="match status" value="1"/>
</dbReference>
<dbReference type="Gene3D" id="1.10.285.20">
    <property type="entry name" value="Uncharacterised protein PF01937, DUF89, domain 2"/>
    <property type="match status" value="1"/>
</dbReference>
<sequence>MAMRSAAKCLECGLEQCGRILRLVNGDEQGWEMLKPRLVELAASLSLEEPPGSYTSKLLLATMEFLEVSDPFAQVKEKQNRESAAIARELDRQLGDGEAALRQALLVAAAGNVIDVGPGKRFELMRLLGARRFVHDDSELLISRLRSAKRVMYILDNSGEVMFDILVLKRLPRVDLTIVARSYPILNDVTVAEAAQLGLNQYGRLIGTGSRYLGVDLQTVSSEFLAAFQEAEVVIAKGHANFEALVDGPRNGFYLLTAKCELVAERLGVKPGEAVCFYSPGKGG</sequence>
<dbReference type="EMBL" id="DTMZ01000091">
    <property type="protein sequence ID" value="HGD13201.1"/>
    <property type="molecule type" value="Genomic_DNA"/>
</dbReference>
<organism evidence="2">
    <name type="scientific">candidate division WOR-3 bacterium</name>
    <dbReference type="NCBI Taxonomy" id="2052148"/>
    <lineage>
        <taxon>Bacteria</taxon>
        <taxon>Bacteria division WOR-3</taxon>
    </lineage>
</organism>
<evidence type="ECO:0000313" key="2">
    <source>
        <dbReference type="EMBL" id="HGD13201.1"/>
    </source>
</evidence>